<dbReference type="VEuPathDB" id="FungiDB:An15g02230"/>
<gene>
    <name evidence="1" type="ORF">An15g02230</name>
</gene>
<reference evidence="1" key="1">
    <citation type="submission" date="2025-02" db="EMBL/GenBank/DDBJ databases">
        <authorList>
            <consortium name="NCBI Genome Project"/>
        </authorList>
    </citation>
    <scope>NUCLEOTIDE SEQUENCE</scope>
</reference>
<dbReference type="KEGG" id="ang:An15g02230"/>
<accession>A0AAJ8BRQ8</accession>
<proteinExistence type="predicted"/>
<protein>
    <submittedName>
        <fullName evidence="1">Uncharacterized protein</fullName>
    </submittedName>
</protein>
<sequence>MGDRGEDADEFIVHFLNTNIIGLHKPASQKRPRLFNIGATTERATDYWEASNTGDQISQRHCFDYMADVPDTITRGIGILYVPQEPGRPAVPHYFGTFEISQLFCGPTSNFPLTYNQPSPVG</sequence>
<reference evidence="1" key="2">
    <citation type="submission" date="2025-08" db="UniProtKB">
        <authorList>
            <consortium name="RefSeq"/>
        </authorList>
    </citation>
    <scope>IDENTIFICATION</scope>
</reference>
<organism evidence="1">
    <name type="scientific">Aspergillus niger</name>
    <dbReference type="NCBI Taxonomy" id="5061"/>
    <lineage>
        <taxon>Eukaryota</taxon>
        <taxon>Fungi</taxon>
        <taxon>Dikarya</taxon>
        <taxon>Ascomycota</taxon>
        <taxon>Pezizomycotina</taxon>
        <taxon>Eurotiomycetes</taxon>
        <taxon>Eurotiomycetidae</taxon>
        <taxon>Eurotiales</taxon>
        <taxon>Aspergillaceae</taxon>
        <taxon>Aspergillus</taxon>
        <taxon>Aspergillus subgen. Circumdati</taxon>
    </lineage>
</organism>
<name>A0AAJ8BRQ8_ASPNG</name>
<dbReference type="AlphaFoldDB" id="A0AAJ8BRQ8"/>
<dbReference type="GeneID" id="84593116"/>
<evidence type="ECO:0000313" key="1">
    <source>
        <dbReference type="RefSeq" id="XP_059602468.1"/>
    </source>
</evidence>
<dbReference type="RefSeq" id="XP_059602468.1">
    <property type="nucleotide sequence ID" value="XM_059744527.1"/>
</dbReference>